<reference evidence="5" key="1">
    <citation type="submission" date="2015-11" db="EMBL/GenBank/DDBJ databases">
        <title>De novo transcriptome assembly of four potential Pierce s Disease insect vectors from Arizona vineyards.</title>
        <authorList>
            <person name="Tassone E.E."/>
        </authorList>
    </citation>
    <scope>NUCLEOTIDE SEQUENCE</scope>
</reference>
<evidence type="ECO:0000313" key="5">
    <source>
        <dbReference type="EMBL" id="JAS59431.1"/>
    </source>
</evidence>
<protein>
    <submittedName>
        <fullName evidence="5">Uncharacterized protein</fullName>
    </submittedName>
</protein>
<feature type="non-terminal residue" evidence="5">
    <location>
        <position position="248"/>
    </location>
</feature>
<dbReference type="InterPro" id="IPR038508">
    <property type="entry name" value="ArfGAP_dom_sf"/>
</dbReference>
<keyword evidence="1" id="KW-0479">Metal-binding</keyword>
<keyword evidence="2" id="KW-0862">Zinc</keyword>
<dbReference type="GO" id="GO:0000139">
    <property type="term" value="C:Golgi membrane"/>
    <property type="evidence" value="ECO:0007669"/>
    <property type="project" value="GOC"/>
</dbReference>
<accession>A0A1B6GAH4</accession>
<organism evidence="5">
    <name type="scientific">Cuerna arida</name>
    <dbReference type="NCBI Taxonomy" id="1464854"/>
    <lineage>
        <taxon>Eukaryota</taxon>
        <taxon>Metazoa</taxon>
        <taxon>Ecdysozoa</taxon>
        <taxon>Arthropoda</taxon>
        <taxon>Hexapoda</taxon>
        <taxon>Insecta</taxon>
        <taxon>Pterygota</taxon>
        <taxon>Neoptera</taxon>
        <taxon>Paraneoptera</taxon>
        <taxon>Hemiptera</taxon>
        <taxon>Auchenorrhyncha</taxon>
        <taxon>Membracoidea</taxon>
        <taxon>Cicadellidae</taxon>
        <taxon>Cicadellinae</taxon>
        <taxon>Proconiini</taxon>
        <taxon>Cuerna</taxon>
    </lineage>
</organism>
<feature type="region of interest" description="Disordered" evidence="4">
    <location>
        <begin position="221"/>
        <end position="248"/>
    </location>
</feature>
<evidence type="ECO:0000256" key="2">
    <source>
        <dbReference type="ARBA" id="ARBA00022833"/>
    </source>
</evidence>
<keyword evidence="3" id="KW-0175">Coiled coil</keyword>
<dbReference type="PANTHER" id="PTHR45686:SF4">
    <property type="entry name" value="ADP-RIBOSYLATION FACTOR GTPASE ACTIVATING PROTEIN 3, ISOFORM H"/>
    <property type="match status" value="1"/>
</dbReference>
<dbReference type="PANTHER" id="PTHR45686">
    <property type="entry name" value="ADP-RIBOSYLATION FACTOR GTPASE ACTIVATING PROTEIN 3, ISOFORM H-RELATED"/>
    <property type="match status" value="1"/>
</dbReference>
<feature type="compositionally biased region" description="Basic and acidic residues" evidence="4">
    <location>
        <begin position="238"/>
        <end position="248"/>
    </location>
</feature>
<proteinExistence type="predicted"/>
<sequence>QMQLGGNANAEKHFADVSCKKLDIPRKYESKAANSYRAKLLQAAEKCLAKYPTGIEIDSVADFEQNLSSVTESGNKSKNSSDFEDLFKNELKISDNNVSIPQPVETKPVSSIKKPQIRKLGGLGKRTGLGATKVNANFEEIEKEAVESERLRNEENALMKKHLEKVVAQKEEIMSKARLNYNDEPKKAPVKDSSKQSDHFDILRPKKNAISHSVAANMTVIEQERVSSPQENRKKSKYCADKDFTPIE</sequence>
<evidence type="ECO:0000256" key="4">
    <source>
        <dbReference type="SAM" id="MobiDB-lite"/>
    </source>
</evidence>
<gene>
    <name evidence="5" type="ORF">g.970</name>
</gene>
<name>A0A1B6GAH4_9HEMI</name>
<feature type="non-terminal residue" evidence="5">
    <location>
        <position position="1"/>
    </location>
</feature>
<dbReference type="GO" id="GO:0048205">
    <property type="term" value="P:COPI coating of Golgi vesicle"/>
    <property type="evidence" value="ECO:0007669"/>
    <property type="project" value="TreeGrafter"/>
</dbReference>
<feature type="coiled-coil region" evidence="3">
    <location>
        <begin position="131"/>
        <end position="161"/>
    </location>
</feature>
<dbReference type="GO" id="GO:0046872">
    <property type="term" value="F:metal ion binding"/>
    <property type="evidence" value="ECO:0007669"/>
    <property type="project" value="UniProtKB-KW"/>
</dbReference>
<feature type="region of interest" description="Disordered" evidence="4">
    <location>
        <begin position="178"/>
        <end position="199"/>
    </location>
</feature>
<evidence type="ECO:0000256" key="1">
    <source>
        <dbReference type="ARBA" id="ARBA00022723"/>
    </source>
</evidence>
<dbReference type="AlphaFoldDB" id="A0A1B6GAH4"/>
<evidence type="ECO:0000256" key="3">
    <source>
        <dbReference type="SAM" id="Coils"/>
    </source>
</evidence>
<dbReference type="EMBL" id="GECZ01010338">
    <property type="protein sequence ID" value="JAS59431.1"/>
    <property type="molecule type" value="Transcribed_RNA"/>
</dbReference>
<dbReference type="Gene3D" id="1.10.220.150">
    <property type="entry name" value="Arf GTPase activating protein"/>
    <property type="match status" value="1"/>
</dbReference>